<organism evidence="1 2">
    <name type="scientific">Stephania cephalantha</name>
    <dbReference type="NCBI Taxonomy" id="152367"/>
    <lineage>
        <taxon>Eukaryota</taxon>
        <taxon>Viridiplantae</taxon>
        <taxon>Streptophyta</taxon>
        <taxon>Embryophyta</taxon>
        <taxon>Tracheophyta</taxon>
        <taxon>Spermatophyta</taxon>
        <taxon>Magnoliopsida</taxon>
        <taxon>Ranunculales</taxon>
        <taxon>Menispermaceae</taxon>
        <taxon>Menispermoideae</taxon>
        <taxon>Cissampelideae</taxon>
        <taxon>Stephania</taxon>
    </lineage>
</organism>
<dbReference type="Proteomes" id="UP001419268">
    <property type="component" value="Unassembled WGS sequence"/>
</dbReference>
<dbReference type="EMBL" id="JBBNAG010000013">
    <property type="protein sequence ID" value="KAK9083409.1"/>
    <property type="molecule type" value="Genomic_DNA"/>
</dbReference>
<reference evidence="1 2" key="1">
    <citation type="submission" date="2024-01" db="EMBL/GenBank/DDBJ databases">
        <title>Genome assemblies of Stephania.</title>
        <authorList>
            <person name="Yang L."/>
        </authorList>
    </citation>
    <scope>NUCLEOTIDE SEQUENCE [LARGE SCALE GENOMIC DNA]</scope>
    <source>
        <strain evidence="1">JXDWG</strain>
        <tissue evidence="1">Leaf</tissue>
    </source>
</reference>
<dbReference type="AlphaFoldDB" id="A0AAP0E685"/>
<evidence type="ECO:0000313" key="1">
    <source>
        <dbReference type="EMBL" id="KAK9083409.1"/>
    </source>
</evidence>
<comment type="caution">
    <text evidence="1">The sequence shown here is derived from an EMBL/GenBank/DDBJ whole genome shotgun (WGS) entry which is preliminary data.</text>
</comment>
<protein>
    <submittedName>
        <fullName evidence="1">Uncharacterized protein</fullName>
    </submittedName>
</protein>
<name>A0AAP0E685_9MAGN</name>
<gene>
    <name evidence="1" type="ORF">Scep_029880</name>
</gene>
<accession>A0AAP0E685</accession>
<proteinExistence type="predicted"/>
<sequence length="96" mass="11272">MPNLKNDLRVRLRLSLALQVEKSLLLSPILVLLLHVVSFSPPSTRWPRSLLRLRQILHLLDHHHNWIPLLPKPPRTLSSSLDIPAFRDEEPLEYFF</sequence>
<evidence type="ECO:0000313" key="2">
    <source>
        <dbReference type="Proteomes" id="UP001419268"/>
    </source>
</evidence>
<keyword evidence="2" id="KW-1185">Reference proteome</keyword>